<dbReference type="AlphaFoldDB" id="A0A060DF89"/>
<organism evidence="2 4">
    <name type="scientific">Azospirillum argentinense</name>
    <dbReference type="NCBI Taxonomy" id="2970906"/>
    <lineage>
        <taxon>Bacteria</taxon>
        <taxon>Pseudomonadati</taxon>
        <taxon>Pseudomonadota</taxon>
        <taxon>Alphaproteobacteria</taxon>
        <taxon>Rhodospirillales</taxon>
        <taxon>Azospirillaceae</taxon>
        <taxon>Azospirillum</taxon>
    </lineage>
</organism>
<evidence type="ECO:0000313" key="2">
    <source>
        <dbReference type="EMBL" id="AIB12841.1"/>
    </source>
</evidence>
<dbReference type="OrthoDB" id="7306465at2"/>
<evidence type="ECO:0000313" key="3">
    <source>
        <dbReference type="EMBL" id="PNQ97605.1"/>
    </source>
</evidence>
<dbReference type="RefSeq" id="WP_038529786.1">
    <property type="nucleotide sequence ID" value="NZ_CP007793.1"/>
</dbReference>
<dbReference type="KEGG" id="abq:ABAZ39_12750"/>
<name>A0A060DF89_9PROT</name>
<evidence type="ECO:0000313" key="5">
    <source>
        <dbReference type="Proteomes" id="UP000236268"/>
    </source>
</evidence>
<dbReference type="Proteomes" id="UP000236268">
    <property type="component" value="Unassembled WGS sequence"/>
</dbReference>
<reference evidence="2 4" key="1">
    <citation type="journal article" date="2014" name="Genome Announc.">
        <title>Complete Genome Sequence of the Model Rhizosphere Strain Azospirillum brasilense Az39, Successfully Applied in Agriculture.</title>
        <authorList>
            <person name="Rivera D."/>
            <person name="Revale S."/>
            <person name="Molina R."/>
            <person name="Gualpa J."/>
            <person name="Puente M."/>
            <person name="Maroniche G."/>
            <person name="Paris G."/>
            <person name="Baker D."/>
            <person name="Clavijo B."/>
            <person name="McLay K."/>
            <person name="Spaepen S."/>
            <person name="Perticari A."/>
            <person name="Vazquez M."/>
            <person name="Wisniewski-Dye F."/>
            <person name="Watkins C."/>
            <person name="Martinez-Abarca F."/>
            <person name="Vanderleyden J."/>
            <person name="Cassan F."/>
        </authorList>
    </citation>
    <scope>NUCLEOTIDE SEQUENCE [LARGE SCALE GENOMIC DNA]</scope>
    <source>
        <strain evidence="2 4">Az39</strain>
    </source>
</reference>
<feature type="compositionally biased region" description="Basic residues" evidence="1">
    <location>
        <begin position="35"/>
        <end position="45"/>
    </location>
</feature>
<feature type="compositionally biased region" description="Basic and acidic residues" evidence="1">
    <location>
        <begin position="18"/>
        <end position="31"/>
    </location>
</feature>
<evidence type="ECO:0000256" key="1">
    <source>
        <dbReference type="SAM" id="MobiDB-lite"/>
    </source>
</evidence>
<sequence>MLHIKDIEAFAHINEALARDHAAARGEDDSTGHPPGHHPAPHHPAMHPAMLIAMAATGRLKPEDGADGKTPQTEAAALLARLMGARRG</sequence>
<accession>A0A2K1FYK1</accession>
<dbReference type="EMBL" id="POWG01000018">
    <property type="protein sequence ID" value="PNQ97605.1"/>
    <property type="molecule type" value="Genomic_DNA"/>
</dbReference>
<protein>
    <submittedName>
        <fullName evidence="2">Uncharacterized protein</fullName>
    </submittedName>
</protein>
<dbReference type="EMBL" id="CP007793">
    <property type="protein sequence ID" value="AIB12841.1"/>
    <property type="molecule type" value="Genomic_DNA"/>
</dbReference>
<evidence type="ECO:0000313" key="4">
    <source>
        <dbReference type="Proteomes" id="UP000027186"/>
    </source>
</evidence>
<reference evidence="3 5" key="2">
    <citation type="submission" date="2018-01" db="EMBL/GenBank/DDBJ databases">
        <title>Whole genome sequence of Azospirillum brasilense REC3 isolated from strawberry roots.</title>
        <authorList>
            <person name="Fontana C.A."/>
            <person name="Salazar S.M."/>
            <person name="Bassi D."/>
            <person name="Puglisi E."/>
            <person name="Lovaisa N.C."/>
            <person name="Toffoli L.M."/>
            <person name="Pedraza R."/>
            <person name="Cocconcelli P.S."/>
        </authorList>
    </citation>
    <scope>NUCLEOTIDE SEQUENCE [LARGE SCALE GENOMIC DNA]</scope>
    <source>
        <strain evidence="3 5">REC3</strain>
    </source>
</reference>
<proteinExistence type="predicted"/>
<gene>
    <name evidence="2" type="ORF">ABAZ39_12750</name>
    <name evidence="3" type="ORF">C1S70_17485</name>
</gene>
<dbReference type="Proteomes" id="UP000027186">
    <property type="component" value="Chromosome"/>
</dbReference>
<accession>A0A060DF89</accession>
<feature type="region of interest" description="Disordered" evidence="1">
    <location>
        <begin position="18"/>
        <end position="49"/>
    </location>
</feature>